<keyword evidence="3" id="KW-0677">Repeat</keyword>
<dbReference type="SUPFAM" id="SSF50978">
    <property type="entry name" value="WD40 repeat-like"/>
    <property type="match status" value="1"/>
</dbReference>
<dbReference type="InterPro" id="IPR001680">
    <property type="entry name" value="WD40_rpt"/>
</dbReference>
<accession>A0A8J8NR60</accession>
<keyword evidence="8" id="KW-1185">Reference proteome</keyword>
<feature type="repeat" description="WD" evidence="6">
    <location>
        <begin position="314"/>
        <end position="338"/>
    </location>
</feature>
<dbReference type="PROSITE" id="PS00678">
    <property type="entry name" value="WD_REPEATS_1"/>
    <property type="match status" value="1"/>
</dbReference>
<dbReference type="Proteomes" id="UP000785679">
    <property type="component" value="Unassembled WGS sequence"/>
</dbReference>
<reference evidence="7" key="1">
    <citation type="submission" date="2019-06" db="EMBL/GenBank/DDBJ databases">
        <authorList>
            <person name="Zheng W."/>
        </authorList>
    </citation>
    <scope>NUCLEOTIDE SEQUENCE</scope>
    <source>
        <strain evidence="7">QDHG01</strain>
    </source>
</reference>
<feature type="repeat" description="WD" evidence="6">
    <location>
        <begin position="120"/>
        <end position="161"/>
    </location>
</feature>
<dbReference type="InterPro" id="IPR015943">
    <property type="entry name" value="WD40/YVTN_repeat-like_dom_sf"/>
</dbReference>
<evidence type="ECO:0000256" key="2">
    <source>
        <dbReference type="ARBA" id="ARBA00022574"/>
    </source>
</evidence>
<comment type="pathway">
    <text evidence="1">Protein modification; protein ubiquitination.</text>
</comment>
<evidence type="ECO:0000256" key="3">
    <source>
        <dbReference type="ARBA" id="ARBA00022737"/>
    </source>
</evidence>
<evidence type="ECO:0000313" key="8">
    <source>
        <dbReference type="Proteomes" id="UP000785679"/>
    </source>
</evidence>
<evidence type="ECO:0008006" key="9">
    <source>
        <dbReference type="Google" id="ProtNLM"/>
    </source>
</evidence>
<dbReference type="PANTHER" id="PTHR22852">
    <property type="entry name" value="LETHAL 2 DENTICLELESS PROTEIN RETINOIC ACID-REGULATED NUCLEAR MATRIX-ASSOCIATED PROTEIN"/>
    <property type="match status" value="1"/>
</dbReference>
<dbReference type="SMART" id="SM00320">
    <property type="entry name" value="WD40"/>
    <property type="match status" value="4"/>
</dbReference>
<keyword evidence="4" id="KW-0833">Ubl conjugation pathway</keyword>
<dbReference type="EMBL" id="RRYP01009510">
    <property type="protein sequence ID" value="TNV79020.1"/>
    <property type="molecule type" value="Genomic_DNA"/>
</dbReference>
<dbReference type="PANTHER" id="PTHR22852:SF0">
    <property type="entry name" value="DENTICLELESS PROTEIN HOMOLOG"/>
    <property type="match status" value="1"/>
</dbReference>
<dbReference type="PROSITE" id="PS50082">
    <property type="entry name" value="WD_REPEATS_2"/>
    <property type="match status" value="2"/>
</dbReference>
<dbReference type="AlphaFoldDB" id="A0A8J8NR60"/>
<comment type="caution">
    <text evidence="7">The sequence shown here is derived from an EMBL/GenBank/DDBJ whole genome shotgun (WGS) entry which is preliminary data.</text>
</comment>
<sequence length="381" mass="42643">MIVKEKCICLKTAKQECHQGLFACGTQDGQIFIGHAYDEPTQRDADIQFYNIRYYESTSLLEKEKQNLRILMPRVESEKIHRCTVYDLQWMSQDRQIITVGADQICQIMDLEQQVILDSVGHHTASIKCVTHSEDESIIATGGRDGKVYFYDTREGLQNPTHSFTFTQMKFGSQSPVLNGKKAVGGSLQVPAVTGLAFSRNYLLNVVESLTEKITLLDVRKLSTAKCKKGLSDKIVSGQVENNYFTKLFNDTCTSTKGSSWIVVKDFKMLVSSTDHMNNYYDMTNLLGEPPLRFTGHKASSDFSVRSNFGFGQSMIISGSEDSFVYIWDIKRRTLLGRLGSTSHSFGHTGVVNEAHTIGSDVIISGSDDMSVIVWELIKSS</sequence>
<dbReference type="Gene3D" id="2.130.10.10">
    <property type="entry name" value="YVTN repeat-like/Quinoprotein amine dehydrogenase"/>
    <property type="match status" value="2"/>
</dbReference>
<dbReference type="InterPro" id="IPR036322">
    <property type="entry name" value="WD40_repeat_dom_sf"/>
</dbReference>
<dbReference type="PROSITE" id="PS50294">
    <property type="entry name" value="WD_REPEATS_REGION"/>
    <property type="match status" value="1"/>
</dbReference>
<proteinExistence type="inferred from homology"/>
<dbReference type="OrthoDB" id="972532at2759"/>
<name>A0A8J8NR60_HALGN</name>
<evidence type="ECO:0000256" key="4">
    <source>
        <dbReference type="ARBA" id="ARBA00022786"/>
    </source>
</evidence>
<organism evidence="7 8">
    <name type="scientific">Halteria grandinella</name>
    <dbReference type="NCBI Taxonomy" id="5974"/>
    <lineage>
        <taxon>Eukaryota</taxon>
        <taxon>Sar</taxon>
        <taxon>Alveolata</taxon>
        <taxon>Ciliophora</taxon>
        <taxon>Intramacronucleata</taxon>
        <taxon>Spirotrichea</taxon>
        <taxon>Stichotrichia</taxon>
        <taxon>Sporadotrichida</taxon>
        <taxon>Halteriidae</taxon>
        <taxon>Halteria</taxon>
    </lineage>
</organism>
<evidence type="ECO:0000256" key="1">
    <source>
        <dbReference type="ARBA" id="ARBA00004906"/>
    </source>
</evidence>
<keyword evidence="2 6" id="KW-0853">WD repeat</keyword>
<evidence type="ECO:0000256" key="6">
    <source>
        <dbReference type="PROSITE-ProRule" id="PRU00221"/>
    </source>
</evidence>
<dbReference type="GO" id="GO:0005634">
    <property type="term" value="C:nucleus"/>
    <property type="evidence" value="ECO:0007669"/>
    <property type="project" value="TreeGrafter"/>
</dbReference>
<comment type="similarity">
    <text evidence="5">Belongs to the WD repeat cdt2 family.</text>
</comment>
<dbReference type="InterPro" id="IPR019775">
    <property type="entry name" value="WD40_repeat_CS"/>
</dbReference>
<dbReference type="InterPro" id="IPR051865">
    <property type="entry name" value="WD-repeat_CDT2_adapter"/>
</dbReference>
<dbReference type="GO" id="GO:0030674">
    <property type="term" value="F:protein-macromolecule adaptor activity"/>
    <property type="evidence" value="ECO:0007669"/>
    <property type="project" value="TreeGrafter"/>
</dbReference>
<evidence type="ECO:0000313" key="7">
    <source>
        <dbReference type="EMBL" id="TNV79020.1"/>
    </source>
</evidence>
<dbReference type="GO" id="GO:0043161">
    <property type="term" value="P:proteasome-mediated ubiquitin-dependent protein catabolic process"/>
    <property type="evidence" value="ECO:0007669"/>
    <property type="project" value="TreeGrafter"/>
</dbReference>
<gene>
    <name evidence="7" type="ORF">FGO68_gene12532</name>
</gene>
<evidence type="ECO:0000256" key="5">
    <source>
        <dbReference type="ARBA" id="ARBA00038344"/>
    </source>
</evidence>
<dbReference type="Pfam" id="PF00400">
    <property type="entry name" value="WD40"/>
    <property type="match status" value="3"/>
</dbReference>
<protein>
    <recommendedName>
        <fullName evidence="9">Guanine nucleotide-binding protein subunit beta-like protein</fullName>
    </recommendedName>
</protein>